<protein>
    <submittedName>
        <fullName evidence="1">Uncharacterized protein</fullName>
    </submittedName>
</protein>
<name>A0A5B7HJP2_PORTR</name>
<reference evidence="1 2" key="1">
    <citation type="submission" date="2019-05" db="EMBL/GenBank/DDBJ databases">
        <title>Another draft genome of Portunus trituberculatus and its Hox gene families provides insights of decapod evolution.</title>
        <authorList>
            <person name="Jeong J.-H."/>
            <person name="Song I."/>
            <person name="Kim S."/>
            <person name="Choi T."/>
            <person name="Kim D."/>
            <person name="Ryu S."/>
            <person name="Kim W."/>
        </authorList>
    </citation>
    <scope>NUCLEOTIDE SEQUENCE [LARGE SCALE GENOMIC DNA]</scope>
    <source>
        <tissue evidence="1">Muscle</tissue>
    </source>
</reference>
<organism evidence="1 2">
    <name type="scientific">Portunus trituberculatus</name>
    <name type="common">Swimming crab</name>
    <name type="synonym">Neptunus trituberculatus</name>
    <dbReference type="NCBI Taxonomy" id="210409"/>
    <lineage>
        <taxon>Eukaryota</taxon>
        <taxon>Metazoa</taxon>
        <taxon>Ecdysozoa</taxon>
        <taxon>Arthropoda</taxon>
        <taxon>Crustacea</taxon>
        <taxon>Multicrustacea</taxon>
        <taxon>Malacostraca</taxon>
        <taxon>Eumalacostraca</taxon>
        <taxon>Eucarida</taxon>
        <taxon>Decapoda</taxon>
        <taxon>Pleocyemata</taxon>
        <taxon>Brachyura</taxon>
        <taxon>Eubrachyura</taxon>
        <taxon>Portunoidea</taxon>
        <taxon>Portunidae</taxon>
        <taxon>Portuninae</taxon>
        <taxon>Portunus</taxon>
    </lineage>
</organism>
<keyword evidence="2" id="KW-1185">Reference proteome</keyword>
<accession>A0A5B7HJP2</accession>
<dbReference type="AlphaFoldDB" id="A0A5B7HJP2"/>
<gene>
    <name evidence="1" type="ORF">E2C01_064406</name>
</gene>
<dbReference type="EMBL" id="VSRR010030662">
    <property type="protein sequence ID" value="MPC70166.1"/>
    <property type="molecule type" value="Genomic_DNA"/>
</dbReference>
<evidence type="ECO:0000313" key="2">
    <source>
        <dbReference type="Proteomes" id="UP000324222"/>
    </source>
</evidence>
<sequence length="62" mass="6838">MSAPPFARVVKCLCESMALSPRVCCDGDQVRRWCRRWSSVVGVERMQVCGSSGDGDEVLAME</sequence>
<dbReference type="Proteomes" id="UP000324222">
    <property type="component" value="Unassembled WGS sequence"/>
</dbReference>
<proteinExistence type="predicted"/>
<evidence type="ECO:0000313" key="1">
    <source>
        <dbReference type="EMBL" id="MPC70166.1"/>
    </source>
</evidence>
<comment type="caution">
    <text evidence="1">The sequence shown here is derived from an EMBL/GenBank/DDBJ whole genome shotgun (WGS) entry which is preliminary data.</text>
</comment>